<sequence>MEGWFWLAGWLAGCTSPLVSTVFARPVCKRVDLVDQVLGQGVGWKEG</sequence>
<comment type="caution">
    <text evidence="2">The sequence shown here is derived from an EMBL/GenBank/DDBJ whole genome shotgun (WGS) entry which is preliminary data.</text>
</comment>
<dbReference type="EMBL" id="FJUW01000018">
    <property type="protein sequence ID" value="CZT00029.1"/>
    <property type="molecule type" value="Genomic_DNA"/>
</dbReference>
<protein>
    <submittedName>
        <fullName evidence="2">Uncharacterized protein</fullName>
    </submittedName>
</protein>
<name>A0A1E1KPU5_9HELO</name>
<accession>A0A1E1KPU5</accession>
<organism evidence="2 3">
    <name type="scientific">Rhynchosporium graminicola</name>
    <dbReference type="NCBI Taxonomy" id="2792576"/>
    <lineage>
        <taxon>Eukaryota</taxon>
        <taxon>Fungi</taxon>
        <taxon>Dikarya</taxon>
        <taxon>Ascomycota</taxon>
        <taxon>Pezizomycotina</taxon>
        <taxon>Leotiomycetes</taxon>
        <taxon>Helotiales</taxon>
        <taxon>Ploettnerulaceae</taxon>
        <taxon>Rhynchosporium</taxon>
    </lineage>
</organism>
<evidence type="ECO:0000256" key="1">
    <source>
        <dbReference type="SAM" id="SignalP"/>
    </source>
</evidence>
<feature type="chain" id="PRO_5009446322" evidence="1">
    <location>
        <begin position="25"/>
        <end position="47"/>
    </location>
</feature>
<evidence type="ECO:0000313" key="3">
    <source>
        <dbReference type="Proteomes" id="UP000178129"/>
    </source>
</evidence>
<evidence type="ECO:0000313" key="2">
    <source>
        <dbReference type="EMBL" id="CZT00029.1"/>
    </source>
</evidence>
<dbReference type="AlphaFoldDB" id="A0A1E1KPU5"/>
<feature type="signal peptide" evidence="1">
    <location>
        <begin position="1"/>
        <end position="24"/>
    </location>
</feature>
<reference evidence="3" key="1">
    <citation type="submission" date="2016-03" db="EMBL/GenBank/DDBJ databases">
        <authorList>
            <person name="Ploux O."/>
        </authorList>
    </citation>
    <scope>NUCLEOTIDE SEQUENCE [LARGE SCALE GENOMIC DNA]</scope>
    <source>
        <strain evidence="3">UK7</strain>
    </source>
</reference>
<gene>
    <name evidence="2" type="ORF">RCO7_14573</name>
</gene>
<keyword evidence="1" id="KW-0732">Signal</keyword>
<keyword evidence="3" id="KW-1185">Reference proteome</keyword>
<dbReference type="Proteomes" id="UP000178129">
    <property type="component" value="Unassembled WGS sequence"/>
</dbReference>
<proteinExistence type="predicted"/>
<dbReference type="InParanoid" id="A0A1E1KPU5"/>